<dbReference type="AlphaFoldDB" id="A0A5M8NV60"/>
<evidence type="ECO:0008006" key="4">
    <source>
        <dbReference type="Google" id="ProtNLM"/>
    </source>
</evidence>
<proteinExistence type="predicted"/>
<gene>
    <name evidence="2" type="ORF">EZS26_003117</name>
</gene>
<dbReference type="Pfam" id="PF11888">
    <property type="entry name" value="DUF3408"/>
    <property type="match status" value="1"/>
</dbReference>
<feature type="compositionally biased region" description="Basic and acidic residues" evidence="1">
    <location>
        <begin position="46"/>
        <end position="71"/>
    </location>
</feature>
<evidence type="ECO:0000313" key="2">
    <source>
        <dbReference type="EMBL" id="KAA6300752.1"/>
    </source>
</evidence>
<dbReference type="Proteomes" id="UP000324575">
    <property type="component" value="Unassembled WGS sequence"/>
</dbReference>
<dbReference type="EMBL" id="SNRX01000051">
    <property type="protein sequence ID" value="KAA6300752.1"/>
    <property type="molecule type" value="Genomic_DNA"/>
</dbReference>
<sequence>MAKKINTDEIDESFIIAAVRKDRVQPEIVPPPLTPLPAVPPQAEQPPKEENTALPEPPKEEGKRKRNKQDYETLFIRESNITARLGKTVYIRKEFHDRIQKIVQVIGGNEVSLFSYIDNIIAHHFEMYQDDIVQLYNQKNNSIF</sequence>
<reference evidence="2 3" key="1">
    <citation type="submission" date="2019-03" db="EMBL/GenBank/DDBJ databases">
        <title>Single cell metagenomics reveals metabolic interactions within the superorganism composed of flagellate Streblomastix strix and complex community of Bacteroidetes bacteria on its surface.</title>
        <authorList>
            <person name="Treitli S.C."/>
            <person name="Kolisko M."/>
            <person name="Husnik F."/>
            <person name="Keeling P."/>
            <person name="Hampl V."/>
        </authorList>
    </citation>
    <scope>NUCLEOTIDE SEQUENCE [LARGE SCALE GENOMIC DNA]</scope>
    <source>
        <strain evidence="2">St1</strain>
    </source>
</reference>
<protein>
    <recommendedName>
        <fullName evidence="4">DUF3408 domain-containing protein</fullName>
    </recommendedName>
</protein>
<dbReference type="InterPro" id="IPR021823">
    <property type="entry name" value="DUF3408"/>
</dbReference>
<feature type="region of interest" description="Disordered" evidence="1">
    <location>
        <begin position="27"/>
        <end position="71"/>
    </location>
</feature>
<feature type="compositionally biased region" description="Pro residues" evidence="1">
    <location>
        <begin position="28"/>
        <end position="44"/>
    </location>
</feature>
<evidence type="ECO:0000256" key="1">
    <source>
        <dbReference type="SAM" id="MobiDB-lite"/>
    </source>
</evidence>
<comment type="caution">
    <text evidence="2">The sequence shown here is derived from an EMBL/GenBank/DDBJ whole genome shotgun (WGS) entry which is preliminary data.</text>
</comment>
<evidence type="ECO:0000313" key="3">
    <source>
        <dbReference type="Proteomes" id="UP000324575"/>
    </source>
</evidence>
<organism evidence="2 3">
    <name type="scientific">Candidatus Ordinivivax streblomastigis</name>
    <dbReference type="NCBI Taxonomy" id="2540710"/>
    <lineage>
        <taxon>Bacteria</taxon>
        <taxon>Pseudomonadati</taxon>
        <taxon>Bacteroidota</taxon>
        <taxon>Bacteroidia</taxon>
        <taxon>Bacteroidales</taxon>
        <taxon>Candidatus Ordinivivax</taxon>
    </lineage>
</organism>
<name>A0A5M8NV60_9BACT</name>
<accession>A0A5M8NV60</accession>